<dbReference type="Proteomes" id="UP001501243">
    <property type="component" value="Unassembled WGS sequence"/>
</dbReference>
<protein>
    <recommendedName>
        <fullName evidence="4">Outer membrane protein beta-barrel domain-containing protein</fullName>
    </recommendedName>
</protein>
<evidence type="ECO:0000313" key="3">
    <source>
        <dbReference type="Proteomes" id="UP001501243"/>
    </source>
</evidence>
<gene>
    <name evidence="2" type="ORF">GCM10023172_29420</name>
</gene>
<sequence length="310" mass="32677">MAINSAASENPHDLHNKLHFAAGCARLAAFVLLPLGLAFGQQAPPSPAPAADAPPATHGSLAASLGYGSNSAFYGRTQSTPYPYLSAALAYTSKVGVWGSLQANNLLNTTAAVDEADLSVGWDGDLTKQLDASISYAHFFFPANSPLIKSSVANSLEGYLGYDWGFVYTRLNAAFLFGPDSRDGFLVLDNSRYIALKTFSKATLSTEPKLSITAGTQNFAETSVRQQTARGNNAKSHGKGGGGGNGGPPTTTTISTRFDVLAYELRLPLTYSQGKVAAEVAYRYLVPVNVLPDDDSTARSYVTATVSVTF</sequence>
<comment type="caution">
    <text evidence="2">The sequence shown here is derived from an EMBL/GenBank/DDBJ whole genome shotgun (WGS) entry which is preliminary data.</text>
</comment>
<feature type="compositionally biased region" description="Polar residues" evidence="1">
    <location>
        <begin position="222"/>
        <end position="235"/>
    </location>
</feature>
<evidence type="ECO:0008006" key="4">
    <source>
        <dbReference type="Google" id="ProtNLM"/>
    </source>
</evidence>
<evidence type="ECO:0000256" key="1">
    <source>
        <dbReference type="SAM" id="MobiDB-lite"/>
    </source>
</evidence>
<name>A0ABP8QIU6_9BACT</name>
<accession>A0ABP8QIU6</accession>
<dbReference type="EMBL" id="BAABGQ010000006">
    <property type="protein sequence ID" value="GAA4503846.1"/>
    <property type="molecule type" value="Genomic_DNA"/>
</dbReference>
<proteinExistence type="predicted"/>
<dbReference type="RefSeq" id="WP_208129686.1">
    <property type="nucleotide sequence ID" value="NZ_BAABGQ010000006.1"/>
</dbReference>
<evidence type="ECO:0000313" key="2">
    <source>
        <dbReference type="EMBL" id="GAA4503846.1"/>
    </source>
</evidence>
<organism evidence="2 3">
    <name type="scientific">Hymenobacter ginsengisoli</name>
    <dbReference type="NCBI Taxonomy" id="1051626"/>
    <lineage>
        <taxon>Bacteria</taxon>
        <taxon>Pseudomonadati</taxon>
        <taxon>Bacteroidota</taxon>
        <taxon>Cytophagia</taxon>
        <taxon>Cytophagales</taxon>
        <taxon>Hymenobacteraceae</taxon>
        <taxon>Hymenobacter</taxon>
    </lineage>
</organism>
<feature type="region of interest" description="Disordered" evidence="1">
    <location>
        <begin position="222"/>
        <end position="251"/>
    </location>
</feature>
<keyword evidence="3" id="KW-1185">Reference proteome</keyword>
<reference evidence="3" key="1">
    <citation type="journal article" date="2019" name="Int. J. Syst. Evol. Microbiol.">
        <title>The Global Catalogue of Microorganisms (GCM) 10K type strain sequencing project: providing services to taxonomists for standard genome sequencing and annotation.</title>
        <authorList>
            <consortium name="The Broad Institute Genomics Platform"/>
            <consortium name="The Broad Institute Genome Sequencing Center for Infectious Disease"/>
            <person name="Wu L."/>
            <person name="Ma J."/>
        </authorList>
    </citation>
    <scope>NUCLEOTIDE SEQUENCE [LARGE SCALE GENOMIC DNA]</scope>
    <source>
        <strain evidence="3">JCM 17841</strain>
    </source>
</reference>